<dbReference type="PANTHER" id="PTHR12714:SF24">
    <property type="entry name" value="SLR1182 PROTEIN"/>
    <property type="match status" value="1"/>
</dbReference>
<dbReference type="PANTHER" id="PTHR12714">
    <property type="entry name" value="PROTEIN-S ISOPRENYLCYSTEINE O-METHYLTRANSFERASE"/>
    <property type="match status" value="1"/>
</dbReference>
<evidence type="ECO:0000313" key="6">
    <source>
        <dbReference type="Proteomes" id="UP001214553"/>
    </source>
</evidence>
<dbReference type="EMBL" id="CP119108">
    <property type="protein sequence ID" value="WEG07551.1"/>
    <property type="molecule type" value="Genomic_DNA"/>
</dbReference>
<dbReference type="Gene3D" id="1.20.120.1630">
    <property type="match status" value="1"/>
</dbReference>
<keyword evidence="2" id="KW-0812">Transmembrane</keyword>
<name>A0ABY8BTR5_9MICO</name>
<sequence>MSVDDEKVVPPPIVLIGAAGVQTLLTRKRESTAGSRVAAATVAAGSGALAVWAVAALRRHGTTLTPEHPERTTRLVTDGPFAYSRNPVYLALTGLLVAHAVLKRSFAALVPAAGFLAVVDRTQVPREERALRSRFGRRFVKYRRSVPRWLGEPEA</sequence>
<evidence type="ECO:0000256" key="2">
    <source>
        <dbReference type="ARBA" id="ARBA00022692"/>
    </source>
</evidence>
<dbReference type="Proteomes" id="UP001214553">
    <property type="component" value="Chromosome"/>
</dbReference>
<dbReference type="Pfam" id="PF04191">
    <property type="entry name" value="PEMT"/>
    <property type="match status" value="1"/>
</dbReference>
<keyword evidence="3" id="KW-1133">Transmembrane helix</keyword>
<comment type="subcellular location">
    <subcellularLocation>
        <location evidence="1">Endomembrane system</location>
        <topology evidence="1">Multi-pass membrane protein</topology>
    </subcellularLocation>
</comment>
<evidence type="ECO:0000256" key="3">
    <source>
        <dbReference type="ARBA" id="ARBA00022989"/>
    </source>
</evidence>
<protein>
    <submittedName>
        <fullName evidence="5">Isoprenylcysteine carboxylmethyltransferase family protein</fullName>
    </submittedName>
</protein>
<dbReference type="RefSeq" id="WP_275276889.1">
    <property type="nucleotide sequence ID" value="NZ_CP119108.1"/>
</dbReference>
<evidence type="ECO:0000313" key="5">
    <source>
        <dbReference type="EMBL" id="WEG07551.1"/>
    </source>
</evidence>
<keyword evidence="4" id="KW-0472">Membrane</keyword>
<proteinExistence type="predicted"/>
<evidence type="ECO:0000256" key="4">
    <source>
        <dbReference type="ARBA" id="ARBA00023136"/>
    </source>
</evidence>
<gene>
    <name evidence="5" type="ORF">PU630_09790</name>
</gene>
<evidence type="ECO:0000256" key="1">
    <source>
        <dbReference type="ARBA" id="ARBA00004127"/>
    </source>
</evidence>
<dbReference type="InterPro" id="IPR007318">
    <property type="entry name" value="Phopholipid_MeTrfase"/>
</dbReference>
<accession>A0ABY8BTR5</accession>
<organism evidence="5 6">
    <name type="scientific">Microbacterium horticulturae</name>
    <dbReference type="NCBI Taxonomy" id="3028316"/>
    <lineage>
        <taxon>Bacteria</taxon>
        <taxon>Bacillati</taxon>
        <taxon>Actinomycetota</taxon>
        <taxon>Actinomycetes</taxon>
        <taxon>Micrococcales</taxon>
        <taxon>Microbacteriaceae</taxon>
        <taxon>Microbacterium</taxon>
    </lineage>
</organism>
<reference evidence="5 6" key="1">
    <citation type="submission" date="2023-03" db="EMBL/GenBank/DDBJ databases">
        <title>Genome sequence of Microbacterium sp. KACC 23027.</title>
        <authorList>
            <person name="Kim S."/>
            <person name="Heo J."/>
            <person name="Kwon S.-W."/>
        </authorList>
    </citation>
    <scope>NUCLEOTIDE SEQUENCE [LARGE SCALE GENOMIC DNA]</scope>
    <source>
        <strain evidence="5 6">KACC 23027</strain>
    </source>
</reference>
<keyword evidence="6" id="KW-1185">Reference proteome</keyword>